<keyword evidence="1" id="KW-0378">Hydrolase</keyword>
<evidence type="ECO:0000256" key="1">
    <source>
        <dbReference type="ARBA" id="ARBA00022801"/>
    </source>
</evidence>
<dbReference type="PANTHER" id="PTHR30404">
    <property type="entry name" value="N-ACETYLMURAMOYL-L-ALANINE AMIDASE"/>
    <property type="match status" value="1"/>
</dbReference>
<dbReference type="SMART" id="SM00287">
    <property type="entry name" value="SH3b"/>
    <property type="match status" value="1"/>
</dbReference>
<organism evidence="4 5">
    <name type="scientific">Caloramator proteoclasticus DSM 10124</name>
    <dbReference type="NCBI Taxonomy" id="1121262"/>
    <lineage>
        <taxon>Bacteria</taxon>
        <taxon>Bacillati</taxon>
        <taxon>Bacillota</taxon>
        <taxon>Clostridia</taxon>
        <taxon>Eubacteriales</taxon>
        <taxon>Clostridiaceae</taxon>
        <taxon>Caloramator</taxon>
    </lineage>
</organism>
<dbReference type="EMBL" id="FQVG01000054">
    <property type="protein sequence ID" value="SHF30864.1"/>
    <property type="molecule type" value="Genomic_DNA"/>
</dbReference>
<evidence type="ECO:0000313" key="4">
    <source>
        <dbReference type="EMBL" id="SHF30864.1"/>
    </source>
</evidence>
<dbReference type="PANTHER" id="PTHR30404:SF0">
    <property type="entry name" value="N-ACETYLMURAMOYL-L-ALANINE AMIDASE AMIC"/>
    <property type="match status" value="1"/>
</dbReference>
<accession>A0A1M5AL49</accession>
<sequence>MKICIDAGHGGSDTGAVGPNYLREKDVNLNVALFLGDILKLNGIEVVYTRTTDTRLGNNSNESLSRRVKIANESGADYFISIHCNAADNRSANGTEVYIYDEKSKAKDMAEKILNLIATTMGFRNRGVKTANFYVLKYTKMPACLVEMAFISNPNEEKILADEKNQRKIALCIAKGIGEAVGINIIEYKKGRVNAKEGLNVRKGPSTKFPIVRVLKYKEEIKIYSVEDGWYRIDDGWVYAQYVDLI</sequence>
<dbReference type="PROSITE" id="PS51781">
    <property type="entry name" value="SH3B"/>
    <property type="match status" value="1"/>
</dbReference>
<name>A0A1M5AL49_9CLOT</name>
<dbReference type="InterPro" id="IPR003646">
    <property type="entry name" value="SH3-like_bac-type"/>
</dbReference>
<evidence type="ECO:0000259" key="3">
    <source>
        <dbReference type="PROSITE" id="PS51781"/>
    </source>
</evidence>
<dbReference type="CDD" id="cd02696">
    <property type="entry name" value="MurNAc-LAA"/>
    <property type="match status" value="1"/>
</dbReference>
<dbReference type="Pfam" id="PF08239">
    <property type="entry name" value="SH3_3"/>
    <property type="match status" value="1"/>
</dbReference>
<dbReference type="GO" id="GO:0030288">
    <property type="term" value="C:outer membrane-bounded periplasmic space"/>
    <property type="evidence" value="ECO:0007669"/>
    <property type="project" value="TreeGrafter"/>
</dbReference>
<dbReference type="GO" id="GO:0071555">
    <property type="term" value="P:cell wall organization"/>
    <property type="evidence" value="ECO:0007669"/>
    <property type="project" value="UniProtKB-KW"/>
</dbReference>
<dbReference type="GO" id="GO:0008745">
    <property type="term" value="F:N-acetylmuramoyl-L-alanine amidase activity"/>
    <property type="evidence" value="ECO:0007669"/>
    <property type="project" value="InterPro"/>
</dbReference>
<dbReference type="Gene3D" id="3.40.630.40">
    <property type="entry name" value="Zn-dependent exopeptidases"/>
    <property type="match status" value="1"/>
</dbReference>
<protein>
    <submittedName>
        <fullName evidence="4">N-acetylmuramoyl-L-alanine amidase</fullName>
    </submittedName>
</protein>
<dbReference type="InterPro" id="IPR050695">
    <property type="entry name" value="N-acetylmuramoyl_amidase_3"/>
</dbReference>
<keyword evidence="5" id="KW-1185">Reference proteome</keyword>
<proteinExistence type="predicted"/>
<dbReference type="Proteomes" id="UP000184423">
    <property type="component" value="Unassembled WGS sequence"/>
</dbReference>
<dbReference type="InterPro" id="IPR002508">
    <property type="entry name" value="MurNAc-LAA_cat"/>
</dbReference>
<dbReference type="Pfam" id="PF01520">
    <property type="entry name" value="Amidase_3"/>
    <property type="match status" value="1"/>
</dbReference>
<dbReference type="RefSeq" id="WP_051350734.1">
    <property type="nucleotide sequence ID" value="NZ_FQVG01000054.1"/>
</dbReference>
<dbReference type="GO" id="GO:0009253">
    <property type="term" value="P:peptidoglycan catabolic process"/>
    <property type="evidence" value="ECO:0007669"/>
    <property type="project" value="InterPro"/>
</dbReference>
<dbReference type="Gene3D" id="2.30.30.40">
    <property type="entry name" value="SH3 Domains"/>
    <property type="match status" value="1"/>
</dbReference>
<feature type="domain" description="SH3b" evidence="3">
    <location>
        <begin position="188"/>
        <end position="246"/>
    </location>
</feature>
<evidence type="ECO:0000313" key="5">
    <source>
        <dbReference type="Proteomes" id="UP000184423"/>
    </source>
</evidence>
<dbReference type="SUPFAM" id="SSF53187">
    <property type="entry name" value="Zn-dependent exopeptidases"/>
    <property type="match status" value="1"/>
</dbReference>
<dbReference type="SMART" id="SM00646">
    <property type="entry name" value="Ami_3"/>
    <property type="match status" value="1"/>
</dbReference>
<dbReference type="AlphaFoldDB" id="A0A1M5AL49"/>
<reference evidence="5" key="1">
    <citation type="submission" date="2016-11" db="EMBL/GenBank/DDBJ databases">
        <authorList>
            <person name="Varghese N."/>
            <person name="Submissions S."/>
        </authorList>
    </citation>
    <scope>NUCLEOTIDE SEQUENCE [LARGE SCALE GENOMIC DNA]</scope>
    <source>
        <strain evidence="5">DSM 10124</strain>
    </source>
</reference>
<keyword evidence="2" id="KW-0961">Cell wall biogenesis/degradation</keyword>
<gene>
    <name evidence="4" type="ORF">SAMN02746091_02224</name>
</gene>
<evidence type="ECO:0000256" key="2">
    <source>
        <dbReference type="ARBA" id="ARBA00023316"/>
    </source>
</evidence>